<proteinExistence type="predicted"/>
<keyword evidence="6" id="KW-1185">Reference proteome</keyword>
<reference evidence="5" key="1">
    <citation type="journal article" date="2017" name="Elife">
        <title>The kinetoplastid-infecting Bodo saltans virus (BsV), a window into the most abundant giant viruses in the sea.</title>
        <authorList>
            <person name="Deeg C.M."/>
            <person name="Chow C.-E.T."/>
            <person name="Suttle C.A."/>
        </authorList>
    </citation>
    <scope>NUCLEOTIDE SEQUENCE</scope>
    <source>
        <strain evidence="5">NG1</strain>
    </source>
</reference>
<dbReference type="SMART" id="SM00332">
    <property type="entry name" value="PP2Cc"/>
    <property type="match status" value="1"/>
</dbReference>
<evidence type="ECO:0000313" key="5">
    <source>
        <dbReference type="EMBL" id="ATZ80954.1"/>
    </source>
</evidence>
<evidence type="ECO:0000256" key="1">
    <source>
        <dbReference type="ARBA" id="ARBA00022723"/>
    </source>
</evidence>
<dbReference type="GO" id="GO:0046872">
    <property type="term" value="F:metal ion binding"/>
    <property type="evidence" value="ECO:0007669"/>
    <property type="project" value="UniProtKB-KW"/>
</dbReference>
<gene>
    <name evidence="5" type="ORF">BMW23_0909</name>
</gene>
<dbReference type="InterPro" id="IPR015655">
    <property type="entry name" value="PP2C"/>
</dbReference>
<dbReference type="InterPro" id="IPR001932">
    <property type="entry name" value="PPM-type_phosphatase-like_dom"/>
</dbReference>
<dbReference type="GO" id="GO:0004722">
    <property type="term" value="F:protein serine/threonine phosphatase activity"/>
    <property type="evidence" value="ECO:0007669"/>
    <property type="project" value="InterPro"/>
</dbReference>
<dbReference type="PROSITE" id="PS01032">
    <property type="entry name" value="PPM_1"/>
    <property type="match status" value="1"/>
</dbReference>
<sequence>MSIIIDHDSLIGKRQSNEDKHVVFTNIDGNDPNKAQINIYAVFDGHGGKNISKFLHDFLPPILTDKRVKLPITKQFAVQCIQHLQDHLKHNMYNYAAEVGSTCLVVVHFKKNGIEHLNIINIGDSRCVLCHNSMAIPLTLDHKPHYPSERERIKKIGGDILCDSAGDWRCEGLSLSRAVGDLNAYPYVTCTPDVYKYTLSYADKFIIVACDGLYEGIPDNQDIINFVLDNCYDIVTGERRNTKIATKLAQYAIERGSADNISVIVIFLK</sequence>
<dbReference type="SUPFAM" id="SSF81606">
    <property type="entry name" value="PP2C-like"/>
    <property type="match status" value="1"/>
</dbReference>
<feature type="domain" description="PPM-type phosphatase" evidence="4">
    <location>
        <begin position="4"/>
        <end position="268"/>
    </location>
</feature>
<evidence type="ECO:0000256" key="3">
    <source>
        <dbReference type="ARBA" id="ARBA00022912"/>
    </source>
</evidence>
<dbReference type="Gene3D" id="3.60.40.10">
    <property type="entry name" value="PPM-type phosphatase domain"/>
    <property type="match status" value="1"/>
</dbReference>
<dbReference type="InterPro" id="IPR000222">
    <property type="entry name" value="PP2C_BS"/>
</dbReference>
<organism evidence="5">
    <name type="scientific">Bodo saltans virus</name>
    <dbReference type="NCBI Taxonomy" id="2024608"/>
    <lineage>
        <taxon>Viruses</taxon>
        <taxon>Varidnaviria</taxon>
        <taxon>Bamfordvirae</taxon>
        <taxon>Nucleocytoviricota</taxon>
        <taxon>Megaviricetes</taxon>
        <taxon>Imitervirales</taxon>
        <taxon>Mimiviridae</taxon>
        <taxon>Klosneuvirinae</taxon>
        <taxon>Theiavirus</taxon>
        <taxon>Theiavirus salishense</taxon>
    </lineage>
</organism>
<accession>A0A2H4UVP8</accession>
<dbReference type="PANTHER" id="PTHR47992">
    <property type="entry name" value="PROTEIN PHOSPHATASE"/>
    <property type="match status" value="1"/>
</dbReference>
<evidence type="ECO:0000256" key="2">
    <source>
        <dbReference type="ARBA" id="ARBA00022801"/>
    </source>
</evidence>
<keyword evidence="2" id="KW-0378">Hydrolase</keyword>
<evidence type="ECO:0000313" key="6">
    <source>
        <dbReference type="Proteomes" id="UP000240325"/>
    </source>
</evidence>
<dbReference type="Proteomes" id="UP000240325">
    <property type="component" value="Segment"/>
</dbReference>
<evidence type="ECO:0000259" key="4">
    <source>
        <dbReference type="PROSITE" id="PS51746"/>
    </source>
</evidence>
<dbReference type="PROSITE" id="PS51746">
    <property type="entry name" value="PPM_2"/>
    <property type="match status" value="1"/>
</dbReference>
<keyword evidence="3" id="KW-0904">Protein phosphatase</keyword>
<dbReference type="CDD" id="cd00143">
    <property type="entry name" value="PP2Cc"/>
    <property type="match status" value="1"/>
</dbReference>
<dbReference type="Pfam" id="PF00481">
    <property type="entry name" value="PP2C"/>
    <property type="match status" value="1"/>
</dbReference>
<keyword evidence="1" id="KW-0479">Metal-binding</keyword>
<name>A0A2H4UVP8_9VIRU</name>
<dbReference type="InterPro" id="IPR036457">
    <property type="entry name" value="PPM-type-like_dom_sf"/>
</dbReference>
<protein>
    <submittedName>
        <fullName evidence="5">Serine/threonine-protein phosphatase</fullName>
    </submittedName>
</protein>
<dbReference type="EMBL" id="MF782455">
    <property type="protein sequence ID" value="ATZ80954.1"/>
    <property type="molecule type" value="Genomic_DNA"/>
</dbReference>